<reference evidence="2 3" key="1">
    <citation type="submission" date="2020-02" db="EMBL/GenBank/DDBJ databases">
        <authorList>
            <person name="Criscuolo A."/>
        </authorList>
    </citation>
    <scope>NUCLEOTIDE SEQUENCE [LARGE SCALE GENOMIC DNA]</scope>
    <source>
        <strain evidence="2">CECT7796</strain>
    </source>
</reference>
<feature type="compositionally biased region" description="Basic and acidic residues" evidence="1">
    <location>
        <begin position="155"/>
        <end position="188"/>
    </location>
</feature>
<gene>
    <name evidence="2" type="ORF">FLACOL7796_04056</name>
</gene>
<evidence type="ECO:0000313" key="3">
    <source>
        <dbReference type="Proteomes" id="UP000474567"/>
    </source>
</evidence>
<proteinExistence type="predicted"/>
<protein>
    <submittedName>
        <fullName evidence="2">Uncharacterized protein</fullName>
    </submittedName>
</protein>
<comment type="caution">
    <text evidence="2">The sequence shown here is derived from an EMBL/GenBank/DDBJ whole genome shotgun (WGS) entry which is preliminary data.</text>
</comment>
<name>A0ABM8KNH0_9FLAO</name>
<feature type="region of interest" description="Disordered" evidence="1">
    <location>
        <begin position="155"/>
        <end position="221"/>
    </location>
</feature>
<organism evidence="2 3">
    <name type="scientific">Flavobacterium collinsii</name>
    <dbReference type="NCBI Taxonomy" id="1114861"/>
    <lineage>
        <taxon>Bacteria</taxon>
        <taxon>Pseudomonadati</taxon>
        <taxon>Bacteroidota</taxon>
        <taxon>Flavobacteriia</taxon>
        <taxon>Flavobacteriales</taxon>
        <taxon>Flavobacteriaceae</taxon>
        <taxon>Flavobacterium</taxon>
    </lineage>
</organism>
<dbReference type="EMBL" id="CADCST010000125">
    <property type="protein sequence ID" value="CAA9202031.1"/>
    <property type="molecule type" value="Genomic_DNA"/>
</dbReference>
<accession>A0ABM8KNH0</accession>
<keyword evidence="3" id="KW-1185">Reference proteome</keyword>
<dbReference type="RefSeq" id="WP_173967886.1">
    <property type="nucleotide sequence ID" value="NZ_CADCST010000125.1"/>
</dbReference>
<sequence length="239" mass="25634">MDRLLNDLDFKFDPNDIDQDDEDEVALAMKTTLGNGGGIFNADNLNPYSYGYNDPVRFEYPDGRCPICVFVIAALVFSEFANAPTGNAKVDTRNYNSSKSNKTLVSSAVLAGGTRTIAKGLLSKSSEDKVKTVVIDADKHPESAKHLGDAIKEGKNNVGKVDREGASARRDANLKGKKTEKGKDRDEAPPAVINTGEKASVRTISSSDNRGAGASIGHQLKDVPNGTTVRIIPINLPKK</sequence>
<evidence type="ECO:0000256" key="1">
    <source>
        <dbReference type="SAM" id="MobiDB-lite"/>
    </source>
</evidence>
<dbReference type="Proteomes" id="UP000474567">
    <property type="component" value="Unassembled WGS sequence"/>
</dbReference>
<evidence type="ECO:0000313" key="2">
    <source>
        <dbReference type="EMBL" id="CAA9202031.1"/>
    </source>
</evidence>